<feature type="domain" description="PDZ" evidence="7">
    <location>
        <begin position="146"/>
        <end position="228"/>
    </location>
</feature>
<evidence type="ECO:0000256" key="4">
    <source>
        <dbReference type="SAM" id="MobiDB-lite"/>
    </source>
</evidence>
<dbReference type="PROSITE" id="PS50052">
    <property type="entry name" value="GUANYLATE_KINASE_2"/>
    <property type="match status" value="1"/>
</dbReference>
<dbReference type="HOGENOM" id="CLU_001715_5_0_1"/>
<evidence type="ECO:0000259" key="5">
    <source>
        <dbReference type="PROSITE" id="PS50002"/>
    </source>
</evidence>
<feature type="domain" description="L27" evidence="8">
    <location>
        <begin position="72"/>
        <end position="128"/>
    </location>
</feature>
<keyword evidence="11" id="KW-1185">Reference proteome</keyword>
<dbReference type="EMBL" id="AMQN01005943">
    <property type="status" value="NOT_ANNOTATED_CDS"/>
    <property type="molecule type" value="Genomic_DNA"/>
</dbReference>
<dbReference type="SUPFAM" id="SSF52540">
    <property type="entry name" value="P-loop containing nucleoside triphosphate hydrolases"/>
    <property type="match status" value="1"/>
</dbReference>
<dbReference type="Gene3D" id="3.40.50.300">
    <property type="entry name" value="P-loop containing nucleotide triphosphate hydrolases"/>
    <property type="match status" value="1"/>
</dbReference>
<feature type="domain" description="SH3" evidence="5">
    <location>
        <begin position="236"/>
        <end position="306"/>
    </location>
</feature>
<evidence type="ECO:0000256" key="1">
    <source>
        <dbReference type="ARBA" id="ARBA00007014"/>
    </source>
</evidence>
<dbReference type="Pfam" id="PF02828">
    <property type="entry name" value="L27"/>
    <property type="match status" value="2"/>
</dbReference>
<dbReference type="PANTHER" id="PTHR23122">
    <property type="entry name" value="MEMBRANE-ASSOCIATED GUANYLATE KINASE MAGUK"/>
    <property type="match status" value="1"/>
</dbReference>
<dbReference type="EnsemblMetazoa" id="CapteT155756">
    <property type="protein sequence ID" value="CapteP155756"/>
    <property type="gene ID" value="CapteG155756"/>
</dbReference>
<evidence type="ECO:0000259" key="6">
    <source>
        <dbReference type="PROSITE" id="PS50052"/>
    </source>
</evidence>
<comment type="similarity">
    <text evidence="1">Belongs to the MAGUK family.</text>
</comment>
<protein>
    <submittedName>
        <fullName evidence="9 10">Uncharacterized protein</fullName>
    </submittedName>
</protein>
<gene>
    <name evidence="9" type="ORF">CAPTEDRAFT_155756</name>
</gene>
<dbReference type="InterPro" id="IPR004172">
    <property type="entry name" value="L27_dom"/>
</dbReference>
<dbReference type="InterPro" id="IPR027417">
    <property type="entry name" value="P-loop_NTPase"/>
</dbReference>
<evidence type="ECO:0000313" key="10">
    <source>
        <dbReference type="EnsemblMetazoa" id="CapteP155756"/>
    </source>
</evidence>
<dbReference type="Pfam" id="PF00595">
    <property type="entry name" value="PDZ"/>
    <property type="match status" value="1"/>
</dbReference>
<dbReference type="SUPFAM" id="SSF50156">
    <property type="entry name" value="PDZ domain-like"/>
    <property type="match status" value="1"/>
</dbReference>
<dbReference type="InterPro" id="IPR036034">
    <property type="entry name" value="PDZ_sf"/>
</dbReference>
<dbReference type="EMBL" id="KB297182">
    <property type="protein sequence ID" value="ELU10881.1"/>
    <property type="molecule type" value="Genomic_DNA"/>
</dbReference>
<dbReference type="CDD" id="cd00071">
    <property type="entry name" value="GMPK"/>
    <property type="match status" value="1"/>
</dbReference>
<dbReference type="FunCoup" id="R7V3G7">
    <property type="interactions" value="130"/>
</dbReference>
<dbReference type="OMA" id="AWWQACH"/>
<organism evidence="9">
    <name type="scientific">Capitella teleta</name>
    <name type="common">Polychaete worm</name>
    <dbReference type="NCBI Taxonomy" id="283909"/>
    <lineage>
        <taxon>Eukaryota</taxon>
        <taxon>Metazoa</taxon>
        <taxon>Spiralia</taxon>
        <taxon>Lophotrochozoa</taxon>
        <taxon>Annelida</taxon>
        <taxon>Polychaeta</taxon>
        <taxon>Sedentaria</taxon>
        <taxon>Scolecida</taxon>
        <taxon>Capitellidae</taxon>
        <taxon>Capitella</taxon>
    </lineage>
</organism>
<dbReference type="InterPro" id="IPR001478">
    <property type="entry name" value="PDZ"/>
</dbReference>
<dbReference type="STRING" id="283909.R7V3G7"/>
<evidence type="ECO:0000259" key="8">
    <source>
        <dbReference type="PROSITE" id="PS51022"/>
    </source>
</evidence>
<dbReference type="SUPFAM" id="SSF101288">
    <property type="entry name" value="L27 domain"/>
    <property type="match status" value="1"/>
</dbReference>
<keyword evidence="2 3" id="KW-0728">SH3 domain</keyword>
<dbReference type="InterPro" id="IPR036028">
    <property type="entry name" value="SH3-like_dom_sf"/>
</dbReference>
<reference evidence="11" key="1">
    <citation type="submission" date="2012-12" db="EMBL/GenBank/DDBJ databases">
        <authorList>
            <person name="Hellsten U."/>
            <person name="Grimwood J."/>
            <person name="Chapman J.A."/>
            <person name="Shapiro H."/>
            <person name="Aerts A."/>
            <person name="Otillar R.P."/>
            <person name="Terry A.Y."/>
            <person name="Boore J.L."/>
            <person name="Simakov O."/>
            <person name="Marletaz F."/>
            <person name="Cho S.-J."/>
            <person name="Edsinger-Gonzales E."/>
            <person name="Havlak P."/>
            <person name="Kuo D.-H."/>
            <person name="Larsson T."/>
            <person name="Lv J."/>
            <person name="Arendt D."/>
            <person name="Savage R."/>
            <person name="Osoegawa K."/>
            <person name="de Jong P."/>
            <person name="Lindberg D.R."/>
            <person name="Seaver E.C."/>
            <person name="Weisblat D.A."/>
            <person name="Putnam N.H."/>
            <person name="Grigoriev I.V."/>
            <person name="Rokhsar D.S."/>
        </authorList>
    </citation>
    <scope>NUCLEOTIDE SEQUENCE</scope>
    <source>
        <strain evidence="11">I ESC-2004</strain>
    </source>
</reference>
<dbReference type="AlphaFoldDB" id="R7V3G7"/>
<dbReference type="SUPFAM" id="SSF50044">
    <property type="entry name" value="SH3-domain"/>
    <property type="match status" value="1"/>
</dbReference>
<dbReference type="CDD" id="cd11862">
    <property type="entry name" value="SH3_MPP"/>
    <property type="match status" value="1"/>
</dbReference>
<reference evidence="10" key="3">
    <citation type="submission" date="2015-06" db="UniProtKB">
        <authorList>
            <consortium name="EnsemblMetazoa"/>
        </authorList>
    </citation>
    <scope>IDENTIFICATION</scope>
</reference>
<dbReference type="PROSITE" id="PS51022">
    <property type="entry name" value="L27"/>
    <property type="match status" value="2"/>
</dbReference>
<dbReference type="SMART" id="SM00569">
    <property type="entry name" value="L27"/>
    <property type="match status" value="2"/>
</dbReference>
<sequence length="570" mass="63558">MPVMASPTSPTSTLTLTDPGVSRVLSSLDQLSSKAGGNSLDLVFLKDLLESTDFISLLKVHEKVTTPESPSLDARFVDASDLLTEVCDELQDVYTEDGQELLCLLLRPHFKALLQAHDTIGQKEFLPELPEVPHEVDEDDESAIKLVRLVKGQNEPLGATIHLNEETGIVRISRVLRGGAADRCGMIQVGDEVQEVNGTGVSGMQADHVIKLLSNAVGPIVLKLVPAVADDEEDSEVKMRVRAQFTYNPTNDQSMPCKEAGLAFSKGDVLLVVSMTDPTWWQAKLQRDPKMRAGLIPSRELQEKRSAVLKASSWQNNNTKEAKSQRSWFSPRLNKKSKKNRKCSQTEDDSELSLTYEELSLYHPQGDRFRPIILLGPLGVGRSTLKRLLIESNPGHFKSPIPHTSRPRKGSEVNGEDFIFISKSEMETEIENKKFLEYGEFKGQYYGTNIDQVQVLIDQGSACLLCPQPQALKVLRNGEIKPYTILVKPPDLDEFRETRCSAENANDETLLTDEEVHDLIAAANQMEALYAHYVDHVITNGDLQRTVNELGEIIHCLENEPQWIPAQWLT</sequence>
<dbReference type="InterPro" id="IPR008145">
    <property type="entry name" value="GK/Ca_channel_bsu"/>
</dbReference>
<proteinExistence type="inferred from homology"/>
<dbReference type="Gene3D" id="2.30.42.10">
    <property type="match status" value="1"/>
</dbReference>
<dbReference type="SMART" id="SM00072">
    <property type="entry name" value="GuKc"/>
    <property type="match status" value="1"/>
</dbReference>
<evidence type="ECO:0000256" key="2">
    <source>
        <dbReference type="ARBA" id="ARBA00022443"/>
    </source>
</evidence>
<dbReference type="Gene3D" id="1.10.287.650">
    <property type="entry name" value="L27 domain"/>
    <property type="match status" value="1"/>
</dbReference>
<dbReference type="InterPro" id="IPR014775">
    <property type="entry name" value="L27_C"/>
</dbReference>
<name>R7V3G7_CAPTE</name>
<dbReference type="InterPro" id="IPR008144">
    <property type="entry name" value="Guanylate_kin-like_dom"/>
</dbReference>
<dbReference type="CDD" id="cd06799">
    <property type="entry name" value="PDZ_MPP3-MPP4-MPP7-like"/>
    <property type="match status" value="1"/>
</dbReference>
<dbReference type="SMART" id="SM00228">
    <property type="entry name" value="PDZ"/>
    <property type="match status" value="1"/>
</dbReference>
<evidence type="ECO:0000259" key="7">
    <source>
        <dbReference type="PROSITE" id="PS50106"/>
    </source>
</evidence>
<dbReference type="InterPro" id="IPR001452">
    <property type="entry name" value="SH3_domain"/>
</dbReference>
<dbReference type="OrthoDB" id="439127at2759"/>
<dbReference type="InterPro" id="IPR036892">
    <property type="entry name" value="L27_dom_sf"/>
</dbReference>
<evidence type="ECO:0000313" key="9">
    <source>
        <dbReference type="EMBL" id="ELU10881.1"/>
    </source>
</evidence>
<feature type="compositionally biased region" description="Basic residues" evidence="4">
    <location>
        <begin position="333"/>
        <end position="342"/>
    </location>
</feature>
<feature type="region of interest" description="Disordered" evidence="4">
    <location>
        <begin position="311"/>
        <end position="347"/>
    </location>
</feature>
<dbReference type="SMART" id="SM00326">
    <property type="entry name" value="SH3"/>
    <property type="match status" value="1"/>
</dbReference>
<feature type="domain" description="L27" evidence="8">
    <location>
        <begin position="17"/>
        <end position="71"/>
    </location>
</feature>
<accession>R7V3G7</accession>
<dbReference type="InterPro" id="IPR050716">
    <property type="entry name" value="MAGUK"/>
</dbReference>
<dbReference type="Pfam" id="PF00625">
    <property type="entry name" value="Guanylate_kin"/>
    <property type="match status" value="1"/>
</dbReference>
<dbReference type="PROSITE" id="PS50002">
    <property type="entry name" value="SH3"/>
    <property type="match status" value="1"/>
</dbReference>
<dbReference type="PROSITE" id="PS50106">
    <property type="entry name" value="PDZ"/>
    <property type="match status" value="1"/>
</dbReference>
<dbReference type="Proteomes" id="UP000014760">
    <property type="component" value="Unassembled WGS sequence"/>
</dbReference>
<feature type="domain" description="Guanylate kinase-like" evidence="6">
    <location>
        <begin position="369"/>
        <end position="555"/>
    </location>
</feature>
<evidence type="ECO:0000313" key="11">
    <source>
        <dbReference type="Proteomes" id="UP000014760"/>
    </source>
</evidence>
<reference evidence="9 11" key="2">
    <citation type="journal article" date="2013" name="Nature">
        <title>Insights into bilaterian evolution from three spiralian genomes.</title>
        <authorList>
            <person name="Simakov O."/>
            <person name="Marletaz F."/>
            <person name="Cho S.J."/>
            <person name="Edsinger-Gonzales E."/>
            <person name="Havlak P."/>
            <person name="Hellsten U."/>
            <person name="Kuo D.H."/>
            <person name="Larsson T."/>
            <person name="Lv J."/>
            <person name="Arendt D."/>
            <person name="Savage R."/>
            <person name="Osoegawa K."/>
            <person name="de Jong P."/>
            <person name="Grimwood J."/>
            <person name="Chapman J.A."/>
            <person name="Shapiro H."/>
            <person name="Aerts A."/>
            <person name="Otillar R.P."/>
            <person name="Terry A.Y."/>
            <person name="Boore J.L."/>
            <person name="Grigoriev I.V."/>
            <person name="Lindberg D.R."/>
            <person name="Seaver E.C."/>
            <person name="Weisblat D.A."/>
            <person name="Putnam N.H."/>
            <person name="Rokhsar D.S."/>
        </authorList>
    </citation>
    <scope>NUCLEOTIDE SEQUENCE</scope>
    <source>
        <strain evidence="9 11">I ESC-2004</strain>
    </source>
</reference>
<dbReference type="Gene3D" id="2.30.30.40">
    <property type="entry name" value="SH3 Domains"/>
    <property type="match status" value="1"/>
</dbReference>
<evidence type="ECO:0000256" key="3">
    <source>
        <dbReference type="PROSITE-ProRule" id="PRU00192"/>
    </source>
</evidence>
<dbReference type="Pfam" id="PF00018">
    <property type="entry name" value="SH3_1"/>
    <property type="match status" value="1"/>
</dbReference>